<comment type="caution">
    <text evidence="2">The sequence shown here is derived from an EMBL/GenBank/DDBJ whole genome shotgun (WGS) entry which is preliminary data.</text>
</comment>
<proteinExistence type="predicted"/>
<dbReference type="AlphaFoldDB" id="A0A4Q4TJY0"/>
<dbReference type="Proteomes" id="UP000293360">
    <property type="component" value="Unassembled WGS sequence"/>
</dbReference>
<dbReference type="EMBL" id="QJNU01000150">
    <property type="protein sequence ID" value="RYP05900.1"/>
    <property type="molecule type" value="Genomic_DNA"/>
</dbReference>
<dbReference type="OrthoDB" id="4383396at2759"/>
<feature type="chain" id="PRO_5020920345" evidence="1">
    <location>
        <begin position="21"/>
        <end position="126"/>
    </location>
</feature>
<protein>
    <submittedName>
        <fullName evidence="2">Uncharacterized protein</fullName>
    </submittedName>
</protein>
<organism evidence="2 3">
    <name type="scientific">Monosporascus ibericus</name>
    <dbReference type="NCBI Taxonomy" id="155417"/>
    <lineage>
        <taxon>Eukaryota</taxon>
        <taxon>Fungi</taxon>
        <taxon>Dikarya</taxon>
        <taxon>Ascomycota</taxon>
        <taxon>Pezizomycotina</taxon>
        <taxon>Sordariomycetes</taxon>
        <taxon>Xylariomycetidae</taxon>
        <taxon>Xylariales</taxon>
        <taxon>Xylariales incertae sedis</taxon>
        <taxon>Monosporascus</taxon>
    </lineage>
</organism>
<keyword evidence="1" id="KW-0732">Signal</keyword>
<name>A0A4Q4TJY0_9PEZI</name>
<keyword evidence="3" id="KW-1185">Reference proteome</keyword>
<gene>
    <name evidence="2" type="ORF">DL764_003501</name>
</gene>
<sequence>MKLSAFTVAATVFLSSTAWAAVPSVPRDIVDAGSMLEPRQCGAAGSCKGTGGGKLCNDRCKKCSGPSGKYKSGECCGFAWHQKPMRAPYFQPVSTRRLLARLWDENKPIIGELLPAGTEISPSSGE</sequence>
<evidence type="ECO:0000313" key="2">
    <source>
        <dbReference type="EMBL" id="RYP05900.1"/>
    </source>
</evidence>
<accession>A0A4Q4TJY0</accession>
<evidence type="ECO:0000256" key="1">
    <source>
        <dbReference type="SAM" id="SignalP"/>
    </source>
</evidence>
<feature type="signal peptide" evidence="1">
    <location>
        <begin position="1"/>
        <end position="20"/>
    </location>
</feature>
<reference evidence="2 3" key="1">
    <citation type="submission" date="2018-06" db="EMBL/GenBank/DDBJ databases">
        <title>Complete Genomes of Monosporascus.</title>
        <authorList>
            <person name="Robinson A.J."/>
            <person name="Natvig D.O."/>
        </authorList>
    </citation>
    <scope>NUCLEOTIDE SEQUENCE [LARGE SCALE GENOMIC DNA]</scope>
    <source>
        <strain evidence="2 3">CBS 110550</strain>
    </source>
</reference>
<evidence type="ECO:0000313" key="3">
    <source>
        <dbReference type="Proteomes" id="UP000293360"/>
    </source>
</evidence>